<feature type="non-terminal residue" evidence="1">
    <location>
        <position position="80"/>
    </location>
</feature>
<protein>
    <submittedName>
        <fullName evidence="1">Uncharacterized protein</fullName>
    </submittedName>
</protein>
<feature type="non-terminal residue" evidence="1">
    <location>
        <position position="1"/>
    </location>
</feature>
<dbReference type="EMBL" id="JANPXH010001485">
    <property type="protein sequence ID" value="MCR6679593.1"/>
    <property type="molecule type" value="Genomic_DNA"/>
</dbReference>
<comment type="caution">
    <text evidence="1">The sequence shown here is derived from an EMBL/GenBank/DDBJ whole genome shotgun (WGS) entry which is preliminary data.</text>
</comment>
<organism evidence="1 2">
    <name type="scientific">Escherichia marmotae</name>
    <dbReference type="NCBI Taxonomy" id="1499973"/>
    <lineage>
        <taxon>Bacteria</taxon>
        <taxon>Pseudomonadati</taxon>
        <taxon>Pseudomonadota</taxon>
        <taxon>Gammaproteobacteria</taxon>
        <taxon>Enterobacterales</taxon>
        <taxon>Enterobacteriaceae</taxon>
        <taxon>Escherichia</taxon>
    </lineage>
</organism>
<dbReference type="Proteomes" id="UP001206878">
    <property type="component" value="Unassembled WGS sequence"/>
</dbReference>
<proteinExistence type="predicted"/>
<evidence type="ECO:0000313" key="1">
    <source>
        <dbReference type="EMBL" id="MCR6679593.1"/>
    </source>
</evidence>
<evidence type="ECO:0000313" key="2">
    <source>
        <dbReference type="Proteomes" id="UP001206878"/>
    </source>
</evidence>
<reference evidence="1" key="1">
    <citation type="submission" date="2022-07" db="EMBL/GenBank/DDBJ databases">
        <title>Diversity of ethanolamine utilization by human commensal Escherichia coli.</title>
        <authorList>
            <person name="Jubelin G."/>
        </authorList>
    </citation>
    <scope>NUCLEOTIDE SEQUENCE</scope>
    <source>
        <strain evidence="1">S1</strain>
    </source>
</reference>
<accession>A0AAW5MZD7</accession>
<sequence length="80" mass="8725">DMGALLTTFVEGGQLDFRTNGRKLDVDIQDTELSRDASDSAVLRYGYHIDEAPDKSTIEGLAGSMLFIGDDGLIFSRDNP</sequence>
<name>A0AAW5MZD7_9ESCH</name>
<dbReference type="AlphaFoldDB" id="A0AAW5MZD7"/>
<gene>
    <name evidence="1" type="ORF">NVV43_29595</name>
</gene>